<evidence type="ECO:0000313" key="1">
    <source>
        <dbReference type="EMBL" id="MCC2616838.1"/>
    </source>
</evidence>
<dbReference type="InterPro" id="IPR004220">
    <property type="entry name" value="5-COMe_2-OHmuconate_Isoase"/>
</dbReference>
<organism evidence="1 2">
    <name type="scientific">Fluctibacter halophilus</name>
    <dbReference type="NCBI Taxonomy" id="226011"/>
    <lineage>
        <taxon>Bacteria</taxon>
        <taxon>Pseudomonadati</taxon>
        <taxon>Pseudomonadota</taxon>
        <taxon>Gammaproteobacteria</taxon>
        <taxon>Alteromonadales</taxon>
        <taxon>Alteromonadaceae</taxon>
        <taxon>Fluctibacter</taxon>
    </lineage>
</organism>
<comment type="caution">
    <text evidence="1">The sequence shown here is derived from an EMBL/GenBank/DDBJ whole genome shotgun (WGS) entry which is preliminary data.</text>
</comment>
<proteinExistence type="predicted"/>
<keyword evidence="2" id="KW-1185">Reference proteome</keyword>
<accession>A0ABS8G8H9</accession>
<dbReference type="EMBL" id="JAJEWP010000002">
    <property type="protein sequence ID" value="MCC2616838.1"/>
    <property type="molecule type" value="Genomic_DNA"/>
</dbReference>
<protein>
    <submittedName>
        <fullName evidence="1">5-carboxymethyl-2-hydroxymuconate Delta-isomerase</fullName>
    </submittedName>
</protein>
<dbReference type="PANTHER" id="PTHR37950">
    <property type="entry name" value="4-HYDROXYPHENYLACETATE CATABOLISM PROTEIN"/>
    <property type="match status" value="1"/>
</dbReference>
<dbReference type="CDD" id="cd00580">
    <property type="entry name" value="CHMI"/>
    <property type="match status" value="1"/>
</dbReference>
<evidence type="ECO:0000313" key="2">
    <source>
        <dbReference type="Proteomes" id="UP001520878"/>
    </source>
</evidence>
<dbReference type="RefSeq" id="WP_229160569.1">
    <property type="nucleotide sequence ID" value="NZ_JAJEWP010000002.1"/>
</dbReference>
<dbReference type="InterPro" id="IPR014347">
    <property type="entry name" value="Tautomerase/MIF_sf"/>
</dbReference>
<name>A0ABS8G8H9_9ALTE</name>
<dbReference type="SUPFAM" id="SSF55331">
    <property type="entry name" value="Tautomerase/MIF"/>
    <property type="match status" value="1"/>
</dbReference>
<reference evidence="1 2" key="1">
    <citation type="submission" date="2021-10" db="EMBL/GenBank/DDBJ databases">
        <title>Draft genome of Aestuariibacter halophilus JC2043.</title>
        <authorList>
            <person name="Emsley S.A."/>
            <person name="Pfannmuller K.M."/>
            <person name="Ushijima B."/>
            <person name="Saw J.H."/>
            <person name="Videau P."/>
        </authorList>
    </citation>
    <scope>NUCLEOTIDE SEQUENCE [LARGE SCALE GENOMIC DNA]</scope>
    <source>
        <strain evidence="1 2">JC2043</strain>
    </source>
</reference>
<dbReference type="Proteomes" id="UP001520878">
    <property type="component" value="Unassembled WGS sequence"/>
</dbReference>
<dbReference type="PANTHER" id="PTHR37950:SF1">
    <property type="entry name" value="4-HYDROXYPHENYLACETATE CATABOLISM PROTEIN"/>
    <property type="match status" value="1"/>
</dbReference>
<gene>
    <name evidence="1" type="ORF">LJ739_11350</name>
</gene>
<dbReference type="Gene3D" id="3.30.429.10">
    <property type="entry name" value="Macrophage Migration Inhibitory Factor"/>
    <property type="match status" value="1"/>
</dbReference>
<dbReference type="Pfam" id="PF02962">
    <property type="entry name" value="CHMI"/>
    <property type="match status" value="1"/>
</dbReference>
<sequence length="118" mass="12958">MPHCVIEASQSLVDQFGADTLVEAVHQSAADSGLFDPEDIKTRLMPIAHYRCGSGSGRLAFIHCIVRIMPGRSEQQKAMLSNTVLNGLLSLSQQRVSLTVEVLDIDRACYSKRVLTEN</sequence>